<reference evidence="1 2" key="1">
    <citation type="submission" date="2019-08" db="EMBL/GenBank/DDBJ databases">
        <authorList>
            <person name="Alioto T."/>
            <person name="Alioto T."/>
            <person name="Gomez Garrido J."/>
        </authorList>
    </citation>
    <scope>NUCLEOTIDE SEQUENCE [LARGE SCALE GENOMIC DNA]</scope>
</reference>
<dbReference type="OrthoDB" id="6593189at2759"/>
<keyword evidence="2" id="KW-1185">Reference proteome</keyword>
<evidence type="ECO:0000313" key="1">
    <source>
        <dbReference type="EMBL" id="VVC30208.1"/>
    </source>
</evidence>
<name>A0A5E4MLC1_9HEMI</name>
<dbReference type="Proteomes" id="UP000325440">
    <property type="component" value="Unassembled WGS sequence"/>
</dbReference>
<accession>A0A5E4MLC1</accession>
<dbReference type="EMBL" id="CABPRJ010000509">
    <property type="protein sequence ID" value="VVC30208.1"/>
    <property type="molecule type" value="Genomic_DNA"/>
</dbReference>
<organism evidence="1 2">
    <name type="scientific">Cinara cedri</name>
    <dbReference type="NCBI Taxonomy" id="506608"/>
    <lineage>
        <taxon>Eukaryota</taxon>
        <taxon>Metazoa</taxon>
        <taxon>Ecdysozoa</taxon>
        <taxon>Arthropoda</taxon>
        <taxon>Hexapoda</taxon>
        <taxon>Insecta</taxon>
        <taxon>Pterygota</taxon>
        <taxon>Neoptera</taxon>
        <taxon>Paraneoptera</taxon>
        <taxon>Hemiptera</taxon>
        <taxon>Sternorrhyncha</taxon>
        <taxon>Aphidomorpha</taxon>
        <taxon>Aphidoidea</taxon>
        <taxon>Aphididae</taxon>
        <taxon>Lachninae</taxon>
        <taxon>Cinara</taxon>
    </lineage>
</organism>
<sequence>MTPYRGLVRLLLEYSSILWDLITASGSVIIERVQRRFLSYASHVLNIFQPLRDYSSVLHVFGLSTLADKRVDINWKFFRNLISSSVDAPSLLSLINFRILPRPTRITTTFAIPLHTTDYCSNNHIHRMMRLANVHPSFLH</sequence>
<protein>
    <submittedName>
        <fullName evidence="1">Uncharacterized protein</fullName>
    </submittedName>
</protein>
<dbReference type="AlphaFoldDB" id="A0A5E4MLC1"/>
<evidence type="ECO:0000313" key="2">
    <source>
        <dbReference type="Proteomes" id="UP000325440"/>
    </source>
</evidence>
<proteinExistence type="predicted"/>
<gene>
    <name evidence="1" type="ORF">CINCED_3A025182</name>
</gene>